<dbReference type="eggNOG" id="COG1846">
    <property type="taxonomic scope" value="Bacteria"/>
</dbReference>
<dbReference type="PATRIC" id="fig|932677.3.peg.2325"/>
<reference evidence="2" key="1">
    <citation type="journal article" date="2012" name="Appl. Microbiol. Biotechnol.">
        <title>The complete genome sequence of Pantoea ananatis AJ13355, an organism with great biotechnological potential.</title>
        <authorList>
            <person name="Hara Y."/>
            <person name="Kadotani N."/>
            <person name="Izui H."/>
            <person name="Katashkina J.I."/>
            <person name="Kuvaeva T.M."/>
            <person name="Andreeva I.G."/>
            <person name="Golubeva L.I."/>
            <person name="Malko D.B."/>
            <person name="Makeev V.J."/>
            <person name="Mashko S.V."/>
            <person name="Kozlov Y.I."/>
        </authorList>
    </citation>
    <scope>NUCLEOTIDE SEQUENCE [LARGE SCALE GENOMIC DNA]</scope>
    <source>
        <strain evidence="2">AJ13355</strain>
    </source>
</reference>
<accession>A0A0H3L5G2</accession>
<evidence type="ECO:0000313" key="1">
    <source>
        <dbReference type="EMBL" id="BAK12084.1"/>
    </source>
</evidence>
<sequence length="517" mass="56829">MRQHIDIGPLPDRHRLQHVHREVVPAFDRTAVGLNHNMFIDTRSLELLVHDVGGIFNIGDAVGCAALSKRGEFDGDLFGMGNADTERGNHYACQESAFFRHGFYSRCTYYLSKLIYLNDRFMTTRQRQGEAALTSSKHWEGIGTTQSAVLRYLRRNHAASRAELAEGCGVTAAAVSMMTRDLIRRGIIVEGARRPSGRGAPHIDLTLNSAIGYAVGVHASRFSITLMLLDFTGKRVDEIELRGLYDTFATARSAIQKGHRALLERNHIPDTLVIGAGIAMPTRFQRGVAPLHLAPEVLSWDEPGLFESIQQALGCPVLIENDANAAAMGEMALGNAANHEDFLYLYLSEGVGSGIILSRQRYRGHLGNAGEIGLLLPLDRPRPSFTDLAAWCQHRLGQIPDGRSQDIWQRFLTENVSVLDEWIERTGPEIARLGFMLNAVLAPAAIYVGGTLPQSVRERLAVWLDFSRLDSLKGSRVVQPEICLPDISATDTVAFGAAAMVLHNVAQQDGGDRQGFS</sequence>
<dbReference type="InterPro" id="IPR036390">
    <property type="entry name" value="WH_DNA-bd_sf"/>
</dbReference>
<dbReference type="SUPFAM" id="SSF46785">
    <property type="entry name" value="Winged helix' DNA-binding domain"/>
    <property type="match status" value="1"/>
</dbReference>
<dbReference type="GO" id="GO:0003700">
    <property type="term" value="F:DNA-binding transcription factor activity"/>
    <property type="evidence" value="ECO:0007669"/>
    <property type="project" value="InterPro"/>
</dbReference>
<dbReference type="PANTHER" id="PTHR18964:SF173">
    <property type="entry name" value="GLUCOKINASE"/>
    <property type="match status" value="1"/>
</dbReference>
<dbReference type="AlphaFoldDB" id="A0A0H3L5G2"/>
<dbReference type="PANTHER" id="PTHR18964">
    <property type="entry name" value="ROK (REPRESSOR, ORF, KINASE) FAMILY"/>
    <property type="match status" value="1"/>
</dbReference>
<evidence type="ECO:0000313" key="2">
    <source>
        <dbReference type="Proteomes" id="UP000006690"/>
    </source>
</evidence>
<proteinExistence type="predicted"/>
<dbReference type="Proteomes" id="UP000006690">
    <property type="component" value="Chromosome"/>
</dbReference>
<dbReference type="InterPro" id="IPR036388">
    <property type="entry name" value="WH-like_DNA-bd_sf"/>
</dbReference>
<protein>
    <submittedName>
        <fullName evidence="1">Transcriptional regulator NagC</fullName>
    </submittedName>
</protein>
<dbReference type="Gene3D" id="3.30.420.40">
    <property type="match status" value="2"/>
</dbReference>
<dbReference type="EMBL" id="AP012032">
    <property type="protein sequence ID" value="BAK12084.1"/>
    <property type="molecule type" value="Genomic_DNA"/>
</dbReference>
<dbReference type="eggNOG" id="COG1940">
    <property type="taxonomic scope" value="Bacteria"/>
</dbReference>
<name>A0A0H3L5G2_PANAA</name>
<dbReference type="Gene3D" id="1.10.10.10">
    <property type="entry name" value="Winged helix-like DNA-binding domain superfamily/Winged helix DNA-binding domain"/>
    <property type="match status" value="1"/>
</dbReference>
<dbReference type="HOGENOM" id="CLU_036604_13_0_6"/>
<dbReference type="CDD" id="cd23763">
    <property type="entry name" value="ASKHA_ATPase_ROK"/>
    <property type="match status" value="1"/>
</dbReference>
<dbReference type="InterPro" id="IPR000600">
    <property type="entry name" value="ROK"/>
</dbReference>
<dbReference type="Pfam" id="PF00480">
    <property type="entry name" value="ROK"/>
    <property type="match status" value="1"/>
</dbReference>
<dbReference type="SUPFAM" id="SSF53067">
    <property type="entry name" value="Actin-like ATPase domain"/>
    <property type="match status" value="1"/>
</dbReference>
<dbReference type="KEGG" id="paj:PAJ_2004"/>
<gene>
    <name evidence="1" type="primary">nagC</name>
    <name evidence="1" type="ordered locus">PAJ_2004</name>
</gene>
<dbReference type="Pfam" id="PF13412">
    <property type="entry name" value="HTH_24"/>
    <property type="match status" value="1"/>
</dbReference>
<organism evidence="1 2">
    <name type="scientific">Pantoea ananatis (strain AJ13355)</name>
    <dbReference type="NCBI Taxonomy" id="932677"/>
    <lineage>
        <taxon>Bacteria</taxon>
        <taxon>Pseudomonadati</taxon>
        <taxon>Pseudomonadota</taxon>
        <taxon>Gammaproteobacteria</taxon>
        <taxon>Enterobacterales</taxon>
        <taxon>Erwiniaceae</taxon>
        <taxon>Pantoea</taxon>
    </lineage>
</organism>
<dbReference type="InterPro" id="IPR043129">
    <property type="entry name" value="ATPase_NBD"/>
</dbReference>